<proteinExistence type="inferred from homology"/>
<evidence type="ECO:0000313" key="5">
    <source>
        <dbReference type="EMBL" id="MEM5535482.1"/>
    </source>
</evidence>
<dbReference type="Gene3D" id="3.30.1360.20">
    <property type="entry name" value="Transcriptional coactivator/pterin dehydratase"/>
    <property type="match status" value="1"/>
</dbReference>
<dbReference type="RefSeq" id="WP_342853761.1">
    <property type="nucleotide sequence ID" value="NZ_JBBMRA010000002.1"/>
</dbReference>
<dbReference type="SUPFAM" id="SSF55248">
    <property type="entry name" value="PCD-like"/>
    <property type="match status" value="1"/>
</dbReference>
<reference evidence="5 6" key="1">
    <citation type="submission" date="2024-03" db="EMBL/GenBank/DDBJ databases">
        <title>Community enrichment and isolation of bacterial strains for fucoidan degradation.</title>
        <authorList>
            <person name="Sichert A."/>
        </authorList>
    </citation>
    <scope>NUCLEOTIDE SEQUENCE [LARGE SCALE GENOMIC DNA]</scope>
    <source>
        <strain evidence="5 6">AS76</strain>
    </source>
</reference>
<dbReference type="Pfam" id="PF01329">
    <property type="entry name" value="Pterin_4a"/>
    <property type="match status" value="1"/>
</dbReference>
<dbReference type="InterPro" id="IPR001533">
    <property type="entry name" value="Pterin_deHydtase"/>
</dbReference>
<keyword evidence="3 4" id="KW-0456">Lyase</keyword>
<dbReference type="CDD" id="cd00914">
    <property type="entry name" value="PCD_DCoH_subfamily_b"/>
    <property type="match status" value="1"/>
</dbReference>
<evidence type="ECO:0000256" key="2">
    <source>
        <dbReference type="ARBA" id="ARBA00006472"/>
    </source>
</evidence>
<dbReference type="PANTHER" id="PTHR12599:SF0">
    <property type="entry name" value="PTERIN-4-ALPHA-CARBINOLAMINE DEHYDRATASE"/>
    <property type="match status" value="1"/>
</dbReference>
<comment type="caution">
    <text evidence="5">The sequence shown here is derived from an EMBL/GenBank/DDBJ whole genome shotgun (WGS) entry which is preliminary data.</text>
</comment>
<keyword evidence="6" id="KW-1185">Reference proteome</keyword>
<sequence length="104" mass="11991">MSAKAYNPNEIQALIETLNTVHNGWYVEQGKITKQFLFKDFNTAFGFMTLCALYAEKINHHPEWFNVYNKVNVQLMTHDLSGISDKDADLAKQMNLYANMLAKE</sequence>
<comment type="catalytic activity">
    <reaction evidence="1 4">
        <text>(4aS,6R)-4a-hydroxy-L-erythro-5,6,7,8-tetrahydrobiopterin = (6R)-L-erythro-6,7-dihydrobiopterin + H2O</text>
        <dbReference type="Rhea" id="RHEA:11920"/>
        <dbReference type="ChEBI" id="CHEBI:15377"/>
        <dbReference type="ChEBI" id="CHEBI:15642"/>
        <dbReference type="ChEBI" id="CHEBI:43120"/>
        <dbReference type="EC" id="4.2.1.96"/>
    </reaction>
</comment>
<gene>
    <name evidence="5" type="ORF">WNY58_03650</name>
</gene>
<accession>A0ABU9TQF8</accession>
<dbReference type="NCBIfam" id="NF002018">
    <property type="entry name" value="PRK00823.1-3"/>
    <property type="match status" value="1"/>
</dbReference>
<dbReference type="Proteomes" id="UP001449225">
    <property type="component" value="Unassembled WGS sequence"/>
</dbReference>
<evidence type="ECO:0000256" key="3">
    <source>
        <dbReference type="ARBA" id="ARBA00023239"/>
    </source>
</evidence>
<evidence type="ECO:0000256" key="1">
    <source>
        <dbReference type="ARBA" id="ARBA00001554"/>
    </source>
</evidence>
<dbReference type="PANTHER" id="PTHR12599">
    <property type="entry name" value="PTERIN-4-ALPHA-CARBINOLAMINE DEHYDRATASE"/>
    <property type="match status" value="1"/>
</dbReference>
<dbReference type="EC" id="4.2.1.96" evidence="4"/>
<dbReference type="InterPro" id="IPR036428">
    <property type="entry name" value="PCD_sf"/>
</dbReference>
<comment type="similarity">
    <text evidence="2 4">Belongs to the pterin-4-alpha-carbinolamine dehydratase family.</text>
</comment>
<dbReference type="HAMAP" id="MF_00434">
    <property type="entry name" value="Pterin_4_alpha"/>
    <property type="match status" value="1"/>
</dbReference>
<dbReference type="EMBL" id="JBBMRA010000002">
    <property type="protein sequence ID" value="MEM5535482.1"/>
    <property type="molecule type" value="Genomic_DNA"/>
</dbReference>
<evidence type="ECO:0000256" key="4">
    <source>
        <dbReference type="HAMAP-Rule" id="MF_00434"/>
    </source>
</evidence>
<protein>
    <recommendedName>
        <fullName evidence="4">Putative pterin-4-alpha-carbinolamine dehydratase</fullName>
        <shortName evidence="4">PHS</shortName>
        <ecNumber evidence="4">4.2.1.96</ecNumber>
    </recommendedName>
    <alternativeName>
        <fullName evidence="4">4-alpha-hydroxy-tetrahydropterin dehydratase</fullName>
    </alternativeName>
    <alternativeName>
        <fullName evidence="4">Pterin carbinolamine dehydratase</fullName>
        <shortName evidence="4">PCD</shortName>
    </alternativeName>
</protein>
<evidence type="ECO:0000313" key="6">
    <source>
        <dbReference type="Proteomes" id="UP001449225"/>
    </source>
</evidence>
<name>A0ABU9TQF8_9GAMM</name>
<dbReference type="GO" id="GO:0008124">
    <property type="term" value="F:4-alpha-hydroxytetrahydrobiopterin dehydratase activity"/>
    <property type="evidence" value="ECO:0007669"/>
    <property type="project" value="UniProtKB-EC"/>
</dbReference>
<organism evidence="5 6">
    <name type="scientific">Neptuniibacter pectenicola</name>
    <dbReference type="NCBI Taxonomy" id="1806669"/>
    <lineage>
        <taxon>Bacteria</taxon>
        <taxon>Pseudomonadati</taxon>
        <taxon>Pseudomonadota</taxon>
        <taxon>Gammaproteobacteria</taxon>
        <taxon>Oceanospirillales</taxon>
        <taxon>Oceanospirillaceae</taxon>
        <taxon>Neptuniibacter</taxon>
    </lineage>
</organism>